<keyword evidence="9" id="KW-1185">Reference proteome</keyword>
<dbReference type="Gene3D" id="2.60.40.10">
    <property type="entry name" value="Immunoglobulins"/>
    <property type="match status" value="4"/>
</dbReference>
<comment type="caution">
    <text evidence="8">The sequence shown here is derived from an EMBL/GenBank/DDBJ whole genome shotgun (WGS) entry which is preliminary data.</text>
</comment>
<reference evidence="8 9" key="1">
    <citation type="journal article" date="2014" name="Int. J. Syst. Evol. Microbiol.">
        <title>Complete genome sequence of Corynebacterium casei LMG S-19264T (=DSM 44701T), isolated from a smear-ripened cheese.</title>
        <authorList>
            <consortium name="US DOE Joint Genome Institute (JGI-PGF)"/>
            <person name="Walter F."/>
            <person name="Albersmeier A."/>
            <person name="Kalinowski J."/>
            <person name="Ruckert C."/>
        </authorList>
    </citation>
    <scope>NUCLEOTIDE SEQUENCE [LARGE SCALE GENOMIC DNA]</scope>
    <source>
        <strain evidence="8 9">CGMCC 4.7111</strain>
    </source>
</reference>
<evidence type="ECO:0000313" key="9">
    <source>
        <dbReference type="Proteomes" id="UP000600365"/>
    </source>
</evidence>
<dbReference type="RefSeq" id="WP_189188759.1">
    <property type="nucleotide sequence ID" value="NZ_BMMM01000010.1"/>
</dbReference>
<evidence type="ECO:0000256" key="3">
    <source>
        <dbReference type="ARBA" id="ARBA00023326"/>
    </source>
</evidence>
<dbReference type="InterPro" id="IPR036116">
    <property type="entry name" value="FN3_sf"/>
</dbReference>
<feature type="region of interest" description="Disordered" evidence="4">
    <location>
        <begin position="353"/>
        <end position="374"/>
    </location>
</feature>
<dbReference type="InterPro" id="IPR050964">
    <property type="entry name" value="Striated_Muscle_Regulatory"/>
</dbReference>
<keyword evidence="2" id="KW-0378">Hydrolase</keyword>
<dbReference type="PROSITE" id="PS51820">
    <property type="entry name" value="PA14"/>
    <property type="match status" value="1"/>
</dbReference>
<name>A0A917Y8L6_9ACTN</name>
<evidence type="ECO:0000259" key="7">
    <source>
        <dbReference type="PROSITE" id="PS51820"/>
    </source>
</evidence>
<evidence type="ECO:0000256" key="2">
    <source>
        <dbReference type="ARBA" id="ARBA00023295"/>
    </source>
</evidence>
<feature type="domain" description="Fibronectin type-III" evidence="6">
    <location>
        <begin position="363"/>
        <end position="454"/>
    </location>
</feature>
<dbReference type="Pfam" id="PF07691">
    <property type="entry name" value="PA14"/>
    <property type="match status" value="1"/>
</dbReference>
<proteinExistence type="predicted"/>
<feature type="domain" description="PA14" evidence="7">
    <location>
        <begin position="37"/>
        <end position="177"/>
    </location>
</feature>
<feature type="region of interest" description="Disordered" evidence="4">
    <location>
        <begin position="251"/>
        <end position="288"/>
    </location>
</feature>
<feature type="signal peptide" evidence="5">
    <location>
        <begin position="1"/>
        <end position="33"/>
    </location>
</feature>
<dbReference type="PROSITE" id="PS50853">
    <property type="entry name" value="FN3"/>
    <property type="match status" value="3"/>
</dbReference>
<dbReference type="SMART" id="SM00758">
    <property type="entry name" value="PA14"/>
    <property type="match status" value="1"/>
</dbReference>
<dbReference type="AlphaFoldDB" id="A0A917Y8L6"/>
<sequence>MNPARGTTAALSTALVLATAGGLLTATVIPASAATNCASPVYKREFFANTAFSGTPKKTDCDGAVDQNWGTGAPASGLPKDNFGVRWTVTRDFGSGGPFALPVATQDGLRVYLDGSRKVDLWKNVSSTVKKTVNITIPSGKHTLRVDYVNWTGTANVSFAYTPRTAASVDTVKPLAPTGTSVAYDTATGKAGVTWAKSKEMDLAGYRVYRRLQGSTAWTKLTTTTGTSYTDTPPPTGQTYFYEVRAHDKAGNESAGTADRPVTTPDRTAPPVPSGLTATDGQPGVALTWKPVPGATHYVVYRRWEEDGGDEPTLKVASVTSAAWTDATAKENLYYTYWVAAVDAAGNQSAKSARAGLERGDHAPSAPTGLTATTAPTGITLTWRAPTTPVTQDLAHYRIYREGQLVDEIRSTHTSYTDTEVRQGTAYEYTVTAVDIQGNESVASAPTTATAPATGLAPAPVTGLRGSFDGNEIGLLWQRSPENDVDHYDVYRAVLVNGAWEYEKWGEAYDPGWEDEPTLGYFQELYEPQGETARWAVIAVDENGNSRYGTGEEFSYITLTEPVSTPDA</sequence>
<feature type="domain" description="Fibronectin type-III" evidence="6">
    <location>
        <begin position="176"/>
        <end position="267"/>
    </location>
</feature>
<dbReference type="InterPro" id="IPR011658">
    <property type="entry name" value="PA14_dom"/>
</dbReference>
<dbReference type="PANTHER" id="PTHR13817">
    <property type="entry name" value="TITIN"/>
    <property type="match status" value="1"/>
</dbReference>
<dbReference type="SMART" id="SM00060">
    <property type="entry name" value="FN3"/>
    <property type="match status" value="3"/>
</dbReference>
<evidence type="ECO:0000256" key="5">
    <source>
        <dbReference type="SAM" id="SignalP"/>
    </source>
</evidence>
<protein>
    <recommendedName>
        <fullName evidence="10">Cellulose 1,4-beta-cellobiosidase</fullName>
    </recommendedName>
</protein>
<dbReference type="InterPro" id="IPR003961">
    <property type="entry name" value="FN3_dom"/>
</dbReference>
<gene>
    <name evidence="8" type="ORF">GCM10011579_055280</name>
</gene>
<dbReference type="EMBL" id="BMMM01000010">
    <property type="protein sequence ID" value="GGN75334.1"/>
    <property type="molecule type" value="Genomic_DNA"/>
</dbReference>
<evidence type="ECO:0000313" key="8">
    <source>
        <dbReference type="EMBL" id="GGN75334.1"/>
    </source>
</evidence>
<keyword evidence="2" id="KW-0326">Glycosidase</keyword>
<keyword evidence="1" id="KW-0677">Repeat</keyword>
<accession>A0A917Y8L6</accession>
<keyword evidence="3" id="KW-0624">Polysaccharide degradation</keyword>
<evidence type="ECO:0008006" key="10">
    <source>
        <dbReference type="Google" id="ProtNLM"/>
    </source>
</evidence>
<feature type="domain" description="Fibronectin type-III" evidence="6">
    <location>
        <begin position="270"/>
        <end position="362"/>
    </location>
</feature>
<keyword evidence="3" id="KW-0119">Carbohydrate metabolism</keyword>
<dbReference type="InterPro" id="IPR013783">
    <property type="entry name" value="Ig-like_fold"/>
</dbReference>
<dbReference type="Proteomes" id="UP000600365">
    <property type="component" value="Unassembled WGS sequence"/>
</dbReference>
<dbReference type="SUPFAM" id="SSF49265">
    <property type="entry name" value="Fibronectin type III"/>
    <property type="match status" value="2"/>
</dbReference>
<evidence type="ECO:0000259" key="6">
    <source>
        <dbReference type="PROSITE" id="PS50853"/>
    </source>
</evidence>
<organism evidence="8 9">
    <name type="scientific">Streptomyces albiflavescens</name>
    <dbReference type="NCBI Taxonomy" id="1623582"/>
    <lineage>
        <taxon>Bacteria</taxon>
        <taxon>Bacillati</taxon>
        <taxon>Actinomycetota</taxon>
        <taxon>Actinomycetes</taxon>
        <taxon>Kitasatosporales</taxon>
        <taxon>Streptomycetaceae</taxon>
        <taxon>Streptomyces</taxon>
    </lineage>
</organism>
<dbReference type="Pfam" id="PF00041">
    <property type="entry name" value="fn3"/>
    <property type="match status" value="1"/>
</dbReference>
<dbReference type="GO" id="GO:0016798">
    <property type="term" value="F:hydrolase activity, acting on glycosyl bonds"/>
    <property type="evidence" value="ECO:0007669"/>
    <property type="project" value="UniProtKB-KW"/>
</dbReference>
<dbReference type="InterPro" id="IPR037524">
    <property type="entry name" value="PA14/GLEYA"/>
</dbReference>
<dbReference type="PANTHER" id="PTHR13817:SF166">
    <property type="entry name" value="NEURONAL IGCAM-RELATED"/>
    <property type="match status" value="1"/>
</dbReference>
<evidence type="ECO:0000256" key="1">
    <source>
        <dbReference type="ARBA" id="ARBA00022737"/>
    </source>
</evidence>
<dbReference type="SUPFAM" id="SSF56988">
    <property type="entry name" value="Anthrax protective antigen"/>
    <property type="match status" value="1"/>
</dbReference>
<evidence type="ECO:0000256" key="4">
    <source>
        <dbReference type="SAM" id="MobiDB-lite"/>
    </source>
</evidence>
<dbReference type="CDD" id="cd00063">
    <property type="entry name" value="FN3"/>
    <property type="match status" value="2"/>
</dbReference>
<keyword evidence="5" id="KW-0732">Signal</keyword>
<feature type="chain" id="PRO_5036815219" description="Cellulose 1,4-beta-cellobiosidase" evidence="5">
    <location>
        <begin position="34"/>
        <end position="568"/>
    </location>
</feature>
<dbReference type="GO" id="GO:0000272">
    <property type="term" value="P:polysaccharide catabolic process"/>
    <property type="evidence" value="ECO:0007669"/>
    <property type="project" value="UniProtKB-KW"/>
</dbReference>